<accession>A0A0C9XI53</accession>
<evidence type="ECO:0000256" key="1">
    <source>
        <dbReference type="ARBA" id="ARBA00022737"/>
    </source>
</evidence>
<dbReference type="OrthoDB" id="5967843at2759"/>
<dbReference type="InterPro" id="IPR027417">
    <property type="entry name" value="P-loop_NTPase"/>
</dbReference>
<reference evidence="4" key="2">
    <citation type="submission" date="2015-01" db="EMBL/GenBank/DDBJ databases">
        <title>Evolutionary Origins and Diversification of the Mycorrhizal Mutualists.</title>
        <authorList>
            <consortium name="DOE Joint Genome Institute"/>
            <consortium name="Mycorrhizal Genomics Consortium"/>
            <person name="Kohler A."/>
            <person name="Kuo A."/>
            <person name="Nagy L.G."/>
            <person name="Floudas D."/>
            <person name="Copeland A."/>
            <person name="Barry K.W."/>
            <person name="Cichocki N."/>
            <person name="Veneault-Fourrey C."/>
            <person name="LaButti K."/>
            <person name="Lindquist E.A."/>
            <person name="Lipzen A."/>
            <person name="Lundell T."/>
            <person name="Morin E."/>
            <person name="Murat C."/>
            <person name="Riley R."/>
            <person name="Ohm R."/>
            <person name="Sun H."/>
            <person name="Tunlid A."/>
            <person name="Henrissat B."/>
            <person name="Grigoriev I.V."/>
            <person name="Hibbett D.S."/>
            <person name="Martin F."/>
        </authorList>
    </citation>
    <scope>NUCLEOTIDE SEQUENCE [LARGE SCALE GENOMIC DNA]</scope>
    <source>
        <strain evidence="4">LaAM-08-1</strain>
    </source>
</reference>
<sequence>MESSSSASLLQNAIGTTISGSTQVNVAGCDIIFHGYPAPPAIGLSDLLRPVSNATHTHEGPVARCDPGTCLKVITQIKQWLNGFDNGPAGYGKSAVAQTIAEHYATEGRLLGCFFFLRGAGERSHIFGLIPILAHQISFSVPDIKSLLEKALQDEPAILGPSVSLAHQFQKLITEPIHSTTSTALPSFGVFSLAKQKIFVIDALDECNDKAEVAAFIDVLLNAFPGGRYLPFRILLTSRVEEHIQKKFNYWEA</sequence>
<dbReference type="InterPro" id="IPR056884">
    <property type="entry name" value="NPHP3-like_N"/>
</dbReference>
<dbReference type="Proteomes" id="UP000054477">
    <property type="component" value="Unassembled WGS sequence"/>
</dbReference>
<dbReference type="Pfam" id="PF24883">
    <property type="entry name" value="NPHP3_N"/>
    <property type="match status" value="1"/>
</dbReference>
<dbReference type="PANTHER" id="PTHR10039">
    <property type="entry name" value="AMELOGENIN"/>
    <property type="match status" value="1"/>
</dbReference>
<gene>
    <name evidence="3" type="ORF">K443DRAFT_11075</name>
</gene>
<keyword evidence="1" id="KW-0677">Repeat</keyword>
<keyword evidence="4" id="KW-1185">Reference proteome</keyword>
<dbReference type="PANTHER" id="PTHR10039:SF16">
    <property type="entry name" value="GPI INOSITOL-DEACYLASE"/>
    <property type="match status" value="1"/>
</dbReference>
<evidence type="ECO:0000259" key="2">
    <source>
        <dbReference type="Pfam" id="PF24883"/>
    </source>
</evidence>
<name>A0A0C9XI53_9AGAR</name>
<dbReference type="STRING" id="1095629.A0A0C9XI53"/>
<protein>
    <recommendedName>
        <fullName evidence="2">Nephrocystin 3-like N-terminal domain-containing protein</fullName>
    </recommendedName>
</protein>
<feature type="domain" description="Nephrocystin 3-like N-terminal" evidence="2">
    <location>
        <begin position="77"/>
        <end position="239"/>
    </location>
</feature>
<evidence type="ECO:0000313" key="3">
    <source>
        <dbReference type="EMBL" id="KIJ95842.1"/>
    </source>
</evidence>
<proteinExistence type="predicted"/>
<reference evidence="3 4" key="1">
    <citation type="submission" date="2014-04" db="EMBL/GenBank/DDBJ databases">
        <authorList>
            <consortium name="DOE Joint Genome Institute"/>
            <person name="Kuo A."/>
            <person name="Kohler A."/>
            <person name="Nagy L.G."/>
            <person name="Floudas D."/>
            <person name="Copeland A."/>
            <person name="Barry K.W."/>
            <person name="Cichocki N."/>
            <person name="Veneault-Fourrey C."/>
            <person name="LaButti K."/>
            <person name="Lindquist E.A."/>
            <person name="Lipzen A."/>
            <person name="Lundell T."/>
            <person name="Morin E."/>
            <person name="Murat C."/>
            <person name="Sun H."/>
            <person name="Tunlid A."/>
            <person name="Henrissat B."/>
            <person name="Grigoriev I.V."/>
            <person name="Hibbett D.S."/>
            <person name="Martin F."/>
            <person name="Nordberg H.P."/>
            <person name="Cantor M.N."/>
            <person name="Hua S.X."/>
        </authorList>
    </citation>
    <scope>NUCLEOTIDE SEQUENCE [LARGE SCALE GENOMIC DNA]</scope>
    <source>
        <strain evidence="3 4">LaAM-08-1</strain>
    </source>
</reference>
<dbReference type="EMBL" id="KN838741">
    <property type="protein sequence ID" value="KIJ95842.1"/>
    <property type="molecule type" value="Genomic_DNA"/>
</dbReference>
<evidence type="ECO:0000313" key="4">
    <source>
        <dbReference type="Proteomes" id="UP000054477"/>
    </source>
</evidence>
<dbReference type="HOGENOM" id="CLU_1098642_0_0_1"/>
<dbReference type="SUPFAM" id="SSF52540">
    <property type="entry name" value="P-loop containing nucleoside triphosphate hydrolases"/>
    <property type="match status" value="1"/>
</dbReference>
<dbReference type="AlphaFoldDB" id="A0A0C9XI53"/>
<organism evidence="3 4">
    <name type="scientific">Laccaria amethystina LaAM-08-1</name>
    <dbReference type="NCBI Taxonomy" id="1095629"/>
    <lineage>
        <taxon>Eukaryota</taxon>
        <taxon>Fungi</taxon>
        <taxon>Dikarya</taxon>
        <taxon>Basidiomycota</taxon>
        <taxon>Agaricomycotina</taxon>
        <taxon>Agaricomycetes</taxon>
        <taxon>Agaricomycetidae</taxon>
        <taxon>Agaricales</taxon>
        <taxon>Agaricineae</taxon>
        <taxon>Hydnangiaceae</taxon>
        <taxon>Laccaria</taxon>
    </lineage>
</organism>